<dbReference type="AlphaFoldDB" id="A0A0B6YCY3"/>
<dbReference type="EMBL" id="HACG01007149">
    <property type="protein sequence ID" value="CEK54014.1"/>
    <property type="molecule type" value="Transcribed_RNA"/>
</dbReference>
<name>A0A0B6YCY3_9EUPU</name>
<reference evidence="2" key="1">
    <citation type="submission" date="2014-12" db="EMBL/GenBank/DDBJ databases">
        <title>Insight into the proteome of Arion vulgaris.</title>
        <authorList>
            <person name="Aradska J."/>
            <person name="Bulat T."/>
            <person name="Smidak R."/>
            <person name="Sarate P."/>
            <person name="Gangsoo J."/>
            <person name="Sialana F."/>
            <person name="Bilban M."/>
            <person name="Lubec G."/>
        </authorList>
    </citation>
    <scope>NUCLEOTIDE SEQUENCE</scope>
    <source>
        <tissue evidence="2">Skin</tissue>
    </source>
</reference>
<proteinExistence type="predicted"/>
<protein>
    <submittedName>
        <fullName evidence="2">Uncharacterized protein</fullName>
    </submittedName>
</protein>
<evidence type="ECO:0000313" key="2">
    <source>
        <dbReference type="EMBL" id="CEK54014.1"/>
    </source>
</evidence>
<evidence type="ECO:0000256" key="1">
    <source>
        <dbReference type="SAM" id="MobiDB-lite"/>
    </source>
</evidence>
<sequence>EIEVKSSHCTDLEEKLAAASNEISNKTEELVDQSKRCQIMEEKHQQLELDKKSSEEALNKDVERLQGLLHERSESLMQVSSELEEARQQLSSLHDKLSEQETHKSND</sequence>
<accession>A0A0B6YCY3</accession>
<feature type="compositionally biased region" description="Basic and acidic residues" evidence="1">
    <location>
        <begin position="93"/>
        <end position="107"/>
    </location>
</feature>
<organism evidence="2">
    <name type="scientific">Arion vulgaris</name>
    <dbReference type="NCBI Taxonomy" id="1028688"/>
    <lineage>
        <taxon>Eukaryota</taxon>
        <taxon>Metazoa</taxon>
        <taxon>Spiralia</taxon>
        <taxon>Lophotrochozoa</taxon>
        <taxon>Mollusca</taxon>
        <taxon>Gastropoda</taxon>
        <taxon>Heterobranchia</taxon>
        <taxon>Euthyneura</taxon>
        <taxon>Panpulmonata</taxon>
        <taxon>Eupulmonata</taxon>
        <taxon>Stylommatophora</taxon>
        <taxon>Helicina</taxon>
        <taxon>Arionoidea</taxon>
        <taxon>Arionidae</taxon>
        <taxon>Arion</taxon>
    </lineage>
</organism>
<feature type="region of interest" description="Disordered" evidence="1">
    <location>
        <begin position="79"/>
        <end position="107"/>
    </location>
</feature>
<feature type="non-terminal residue" evidence="2">
    <location>
        <position position="107"/>
    </location>
</feature>
<gene>
    <name evidence="2" type="primary">ORF21763</name>
</gene>
<feature type="non-terminal residue" evidence="2">
    <location>
        <position position="1"/>
    </location>
</feature>